<evidence type="ECO:0000313" key="3">
    <source>
        <dbReference type="Proteomes" id="UP000436088"/>
    </source>
</evidence>
<dbReference type="AlphaFoldDB" id="A0A6A2ZVX6"/>
<dbReference type="InterPro" id="IPR037665">
    <property type="entry name" value="Nucleoporin_S59-like"/>
</dbReference>
<dbReference type="Proteomes" id="UP000436088">
    <property type="component" value="Unassembled WGS sequence"/>
</dbReference>
<sequence length="304" mass="34960">MFSTFSSTHDPLDYHMIWHQRAILEAVDAFNSNDLQALDMGLISQLPCQEQCHWAIYVALHKSYRDDYPYLQAILIREILFQYCESWSSQESQRQFIEDLGIPLQWLHEAMAVYFNYHGDLPRALEHFLECENWQKAHSIFMTSVAHALFLSANDSETWRIATSMENHKSEIENWDLGAGIYISFYVLRSSLQEDNNTMAELDSLDSKNAACKDFLGRLNESAAVWGGNLHVDARVAYSKMADEICNLLLSDTSGSQTRDDQLNCYDTVFSAPPSRKTFDQPIYRMLLQFSLAVFQKCQVSLSS</sequence>
<dbReference type="PANTHER" id="PTHR23198">
    <property type="entry name" value="NUCLEOPORIN"/>
    <property type="match status" value="1"/>
</dbReference>
<keyword evidence="3" id="KW-1185">Reference proteome</keyword>
<dbReference type="InterPro" id="IPR021967">
    <property type="entry name" value="Nup98_C"/>
</dbReference>
<evidence type="ECO:0000313" key="2">
    <source>
        <dbReference type="EMBL" id="KAE8696141.1"/>
    </source>
</evidence>
<dbReference type="EMBL" id="VEPZ02001069">
    <property type="protein sequence ID" value="KAE8696141.1"/>
    <property type="molecule type" value="Genomic_DNA"/>
</dbReference>
<protein>
    <recommendedName>
        <fullName evidence="1">Nuclear pore complex protein NUP96 C-terminal domain-containing protein</fullName>
    </recommendedName>
</protein>
<feature type="domain" description="Nuclear pore complex protein NUP96 C-terminal" evidence="1">
    <location>
        <begin position="2"/>
        <end position="114"/>
    </location>
</feature>
<gene>
    <name evidence="2" type="ORF">F3Y22_tig00110676pilonHSYRG00106</name>
</gene>
<evidence type="ECO:0000259" key="1">
    <source>
        <dbReference type="Pfam" id="PF12110"/>
    </source>
</evidence>
<proteinExistence type="predicted"/>
<name>A0A6A2ZVX6_HIBSY</name>
<organism evidence="2 3">
    <name type="scientific">Hibiscus syriacus</name>
    <name type="common">Rose of Sharon</name>
    <dbReference type="NCBI Taxonomy" id="106335"/>
    <lineage>
        <taxon>Eukaryota</taxon>
        <taxon>Viridiplantae</taxon>
        <taxon>Streptophyta</taxon>
        <taxon>Embryophyta</taxon>
        <taxon>Tracheophyta</taxon>
        <taxon>Spermatophyta</taxon>
        <taxon>Magnoliopsida</taxon>
        <taxon>eudicotyledons</taxon>
        <taxon>Gunneridae</taxon>
        <taxon>Pentapetalae</taxon>
        <taxon>rosids</taxon>
        <taxon>malvids</taxon>
        <taxon>Malvales</taxon>
        <taxon>Malvaceae</taxon>
        <taxon>Malvoideae</taxon>
        <taxon>Hibiscus</taxon>
    </lineage>
</organism>
<dbReference type="Pfam" id="PF12110">
    <property type="entry name" value="Nup96"/>
    <property type="match status" value="1"/>
</dbReference>
<dbReference type="PANTHER" id="PTHR23198:SF26">
    <property type="entry name" value="NUCLEAR PORE COMPLEX PROTEIN NUP96"/>
    <property type="match status" value="1"/>
</dbReference>
<dbReference type="GO" id="GO:0005643">
    <property type="term" value="C:nuclear pore"/>
    <property type="evidence" value="ECO:0007669"/>
    <property type="project" value="InterPro"/>
</dbReference>
<reference evidence="2" key="1">
    <citation type="submission" date="2019-09" db="EMBL/GenBank/DDBJ databases">
        <title>Draft genome information of white flower Hibiscus syriacus.</title>
        <authorList>
            <person name="Kim Y.-M."/>
        </authorList>
    </citation>
    <scope>NUCLEOTIDE SEQUENCE [LARGE SCALE GENOMIC DNA]</scope>
    <source>
        <strain evidence="2">YM2019G1</strain>
    </source>
</reference>
<comment type="caution">
    <text evidence="2">The sequence shown here is derived from an EMBL/GenBank/DDBJ whole genome shotgun (WGS) entry which is preliminary data.</text>
</comment>
<accession>A0A6A2ZVX6</accession>